<dbReference type="PROSITE" id="PS50043">
    <property type="entry name" value="HTH_LUXR_2"/>
    <property type="match status" value="1"/>
</dbReference>
<dbReference type="InterPro" id="IPR049151">
    <property type="entry name" value="CsgD-like_REC"/>
</dbReference>
<keyword evidence="1" id="KW-0805">Transcription regulation</keyword>
<dbReference type="AlphaFoldDB" id="A0A1M7YSK2"/>
<evidence type="ECO:0000256" key="3">
    <source>
        <dbReference type="ARBA" id="ARBA00023163"/>
    </source>
</evidence>
<evidence type="ECO:0000313" key="5">
    <source>
        <dbReference type="EMBL" id="SHO55589.1"/>
    </source>
</evidence>
<dbReference type="GO" id="GO:0003677">
    <property type="term" value="F:DNA binding"/>
    <property type="evidence" value="ECO:0007669"/>
    <property type="project" value="UniProtKB-KW"/>
</dbReference>
<dbReference type="STRING" id="1117707.VQ7734_01326"/>
<accession>A0A1M7YSK2</accession>
<dbReference type="SUPFAM" id="SSF46894">
    <property type="entry name" value="C-terminal effector domain of the bipartite response regulators"/>
    <property type="match status" value="1"/>
</dbReference>
<organism evidence="5 6">
    <name type="scientific">Vibrio quintilis</name>
    <dbReference type="NCBI Taxonomy" id="1117707"/>
    <lineage>
        <taxon>Bacteria</taxon>
        <taxon>Pseudomonadati</taxon>
        <taxon>Pseudomonadota</taxon>
        <taxon>Gammaproteobacteria</taxon>
        <taxon>Vibrionales</taxon>
        <taxon>Vibrionaceae</taxon>
        <taxon>Vibrio</taxon>
    </lineage>
</organism>
<dbReference type="PANTHER" id="PTHR44688">
    <property type="entry name" value="DNA-BINDING TRANSCRIPTIONAL ACTIVATOR DEVR_DOSR"/>
    <property type="match status" value="1"/>
</dbReference>
<evidence type="ECO:0000256" key="2">
    <source>
        <dbReference type="ARBA" id="ARBA00023125"/>
    </source>
</evidence>
<dbReference type="RefSeq" id="WP_073580761.1">
    <property type="nucleotide sequence ID" value="NZ_AP024897.1"/>
</dbReference>
<dbReference type="OrthoDB" id="561214at2"/>
<evidence type="ECO:0000259" key="4">
    <source>
        <dbReference type="PROSITE" id="PS50043"/>
    </source>
</evidence>
<sequence length="215" mass="25113">MKKNNYARTLYILYPEGEVLPDIYEEIEKLLGYTLPKVTPDALSVNGSRDRHKILIFTYDHRTPLLPYFNDWYSEQQYYETVVIDVDKRLNTEALLALGNLKGLFYQKDPIQKIIMGLKEIIDGRNWLPRHISSQLLHYYRYALQSHNISAIIALTAREIEILRCLQSGACNTEIADNLFISEYTVKSHLYQIFKKIAVKNRAQAISWARQNLLT</sequence>
<dbReference type="PRINTS" id="PR00038">
    <property type="entry name" value="HTHLUXR"/>
</dbReference>
<dbReference type="SMART" id="SM00421">
    <property type="entry name" value="HTH_LUXR"/>
    <property type="match status" value="1"/>
</dbReference>
<keyword evidence="3" id="KW-0804">Transcription</keyword>
<dbReference type="Pfam" id="PF21155">
    <property type="entry name" value="VpsT-like_REC"/>
    <property type="match status" value="1"/>
</dbReference>
<keyword evidence="2" id="KW-0238">DNA-binding</keyword>
<dbReference type="EMBL" id="FRFG01000016">
    <property type="protein sequence ID" value="SHO55589.1"/>
    <property type="molecule type" value="Genomic_DNA"/>
</dbReference>
<dbReference type="PANTHER" id="PTHR44688:SF16">
    <property type="entry name" value="DNA-BINDING TRANSCRIPTIONAL ACTIVATOR DEVR_DOSR"/>
    <property type="match status" value="1"/>
</dbReference>
<evidence type="ECO:0000313" key="6">
    <source>
        <dbReference type="Proteomes" id="UP000184600"/>
    </source>
</evidence>
<dbReference type="InterPro" id="IPR016032">
    <property type="entry name" value="Sig_transdc_resp-reg_C-effctor"/>
</dbReference>
<feature type="domain" description="HTH luxR-type" evidence="4">
    <location>
        <begin position="148"/>
        <end position="213"/>
    </location>
</feature>
<dbReference type="GO" id="GO:0006355">
    <property type="term" value="P:regulation of DNA-templated transcription"/>
    <property type="evidence" value="ECO:0007669"/>
    <property type="project" value="InterPro"/>
</dbReference>
<dbReference type="InterPro" id="IPR000792">
    <property type="entry name" value="Tscrpt_reg_LuxR_C"/>
</dbReference>
<proteinExistence type="predicted"/>
<dbReference type="CDD" id="cd06170">
    <property type="entry name" value="LuxR_C_like"/>
    <property type="match status" value="1"/>
</dbReference>
<dbReference type="Pfam" id="PF00196">
    <property type="entry name" value="GerE"/>
    <property type="match status" value="1"/>
</dbReference>
<gene>
    <name evidence="5" type="primary">csgD_1</name>
    <name evidence="5" type="ORF">VQ7734_01326</name>
</gene>
<protein>
    <submittedName>
        <fullName evidence="5">CsgBAC operon transcriptional regulatory protein</fullName>
    </submittedName>
</protein>
<reference evidence="6" key="1">
    <citation type="submission" date="2016-12" db="EMBL/GenBank/DDBJ databases">
        <authorList>
            <person name="Rodrigo-Torres L."/>
            <person name="Arahal R.D."/>
            <person name="Lucena T."/>
        </authorList>
    </citation>
    <scope>NUCLEOTIDE SEQUENCE [LARGE SCALE GENOMIC DNA]</scope>
</reference>
<keyword evidence="6" id="KW-1185">Reference proteome</keyword>
<dbReference type="Gene3D" id="3.40.50.2300">
    <property type="match status" value="1"/>
</dbReference>
<dbReference type="Gene3D" id="1.10.10.10">
    <property type="entry name" value="Winged helix-like DNA-binding domain superfamily/Winged helix DNA-binding domain"/>
    <property type="match status" value="1"/>
</dbReference>
<name>A0A1M7YSK2_9VIBR</name>
<evidence type="ECO:0000256" key="1">
    <source>
        <dbReference type="ARBA" id="ARBA00023015"/>
    </source>
</evidence>
<dbReference type="FunFam" id="1.10.10.10:FF:000153">
    <property type="entry name" value="LuxR family transcriptional regulator"/>
    <property type="match status" value="1"/>
</dbReference>
<dbReference type="Proteomes" id="UP000184600">
    <property type="component" value="Unassembled WGS sequence"/>
</dbReference>
<dbReference type="InterPro" id="IPR036388">
    <property type="entry name" value="WH-like_DNA-bd_sf"/>
</dbReference>